<dbReference type="PANTHER" id="PTHR11092">
    <property type="entry name" value="SUGAR NUCLEOTIDE EPIMERASE RELATED"/>
    <property type="match status" value="1"/>
</dbReference>
<dbReference type="NCBIfam" id="TIGR01777">
    <property type="entry name" value="yfcH"/>
    <property type="match status" value="1"/>
</dbReference>
<dbReference type="EMBL" id="CP011390">
    <property type="protein sequence ID" value="ANE49552.1"/>
    <property type="molecule type" value="Genomic_DNA"/>
</dbReference>
<evidence type="ECO:0000259" key="3">
    <source>
        <dbReference type="Pfam" id="PF08338"/>
    </source>
</evidence>
<evidence type="ECO:0000313" key="5">
    <source>
        <dbReference type="Proteomes" id="UP000077177"/>
    </source>
</evidence>
<keyword evidence="5" id="KW-1185">Reference proteome</keyword>
<dbReference type="Pfam" id="PF01370">
    <property type="entry name" value="Epimerase"/>
    <property type="match status" value="1"/>
</dbReference>
<evidence type="ECO:0000313" key="4">
    <source>
        <dbReference type="EMBL" id="ANE49552.1"/>
    </source>
</evidence>
<feature type="domain" description="DUF1731" evidence="3">
    <location>
        <begin position="254"/>
        <end position="302"/>
    </location>
</feature>
<dbReference type="InterPro" id="IPR010099">
    <property type="entry name" value="SDR39U1"/>
</dbReference>
<dbReference type="STRING" id="1492898.SY85_02585"/>
<evidence type="ECO:0000259" key="2">
    <source>
        <dbReference type="Pfam" id="PF01370"/>
    </source>
</evidence>
<evidence type="ECO:0000256" key="1">
    <source>
        <dbReference type="ARBA" id="ARBA00009353"/>
    </source>
</evidence>
<reference evidence="5" key="1">
    <citation type="submission" date="2015-01" db="EMBL/GenBank/DDBJ databases">
        <title>Flavisolibacter sp./LCS9/ whole genome sequencing.</title>
        <authorList>
            <person name="Kim M.K."/>
            <person name="Srinivasan S."/>
            <person name="Lee J.-J."/>
        </authorList>
    </citation>
    <scope>NUCLEOTIDE SEQUENCE [LARGE SCALE GENOMIC DNA]</scope>
    <source>
        <strain evidence="5">LCS9</strain>
    </source>
</reference>
<organism evidence="4 5">
    <name type="scientific">Flavisolibacter tropicus</name>
    <dbReference type="NCBI Taxonomy" id="1492898"/>
    <lineage>
        <taxon>Bacteria</taxon>
        <taxon>Pseudomonadati</taxon>
        <taxon>Bacteroidota</taxon>
        <taxon>Chitinophagia</taxon>
        <taxon>Chitinophagales</taxon>
        <taxon>Chitinophagaceae</taxon>
        <taxon>Flavisolibacter</taxon>
    </lineage>
</organism>
<dbReference type="InterPro" id="IPR013549">
    <property type="entry name" value="DUF1731"/>
</dbReference>
<protein>
    <submittedName>
        <fullName evidence="4">NAD-dependent epimerase</fullName>
    </submittedName>
</protein>
<accession>A0A172TRE1</accession>
<proteinExistence type="inferred from homology"/>
<dbReference type="PANTHER" id="PTHR11092:SF0">
    <property type="entry name" value="EPIMERASE FAMILY PROTEIN SDR39U1"/>
    <property type="match status" value="1"/>
</dbReference>
<dbReference type="SUPFAM" id="SSF51735">
    <property type="entry name" value="NAD(P)-binding Rossmann-fold domains"/>
    <property type="match status" value="1"/>
</dbReference>
<dbReference type="PATRIC" id="fig|1492898.3.peg.563"/>
<feature type="domain" description="NAD-dependent epimerase/dehydratase" evidence="2">
    <location>
        <begin position="5"/>
        <end position="217"/>
    </location>
</feature>
<reference evidence="4 5" key="2">
    <citation type="journal article" date="2016" name="Int. J. Syst. Evol. Microbiol.">
        <title>Flavisolibacter tropicus sp. nov., isolated from tropical soil.</title>
        <authorList>
            <person name="Lee J.J."/>
            <person name="Kang M.S."/>
            <person name="Kim G.S."/>
            <person name="Lee C.S."/>
            <person name="Lim S."/>
            <person name="Lee J."/>
            <person name="Roh S.H."/>
            <person name="Kang H."/>
            <person name="Ha J.M."/>
            <person name="Bae S."/>
            <person name="Jung H.Y."/>
            <person name="Kim M.K."/>
        </authorList>
    </citation>
    <scope>NUCLEOTIDE SEQUENCE [LARGE SCALE GENOMIC DNA]</scope>
    <source>
        <strain evidence="4 5">LCS9</strain>
    </source>
</reference>
<dbReference type="AlphaFoldDB" id="A0A172TRE1"/>
<name>A0A172TRE1_9BACT</name>
<dbReference type="RefSeq" id="WP_066401667.1">
    <property type="nucleotide sequence ID" value="NZ_CP011390.1"/>
</dbReference>
<gene>
    <name evidence="4" type="ORF">SY85_02585</name>
</gene>
<dbReference type="Proteomes" id="UP000077177">
    <property type="component" value="Chromosome"/>
</dbReference>
<dbReference type="InterPro" id="IPR036291">
    <property type="entry name" value="NAD(P)-bd_dom_sf"/>
</dbReference>
<comment type="similarity">
    <text evidence="1">Belongs to the NAD(P)-dependent epimerase/dehydratase family. SDR39U1 subfamily.</text>
</comment>
<dbReference type="Pfam" id="PF08338">
    <property type="entry name" value="DUF1731"/>
    <property type="match status" value="1"/>
</dbReference>
<dbReference type="KEGG" id="fla:SY85_02585"/>
<dbReference type="InterPro" id="IPR001509">
    <property type="entry name" value="Epimerase_deHydtase"/>
</dbReference>
<sequence>MYNKIILAGGSGYLGQVLADYYKDKAKEIIILSRKANATNGNITYHQWDAETKGEWVKQLEGADLLVNLCGKNVNCRYTPENRRAILSSRILPTELLAAAIMDLTHPPKLWLQCASATIYRHAEDRYQDEENGEIGEDFSVEVCKAWEACFMKAEVPGVRKVVLRVSMVLGCKDGVFPRLKNLVLSGIGGCQGKGNQYVSWIHEQDFARITEWILLNESFNGVLNVSAPEAVTNKSFMQLLRKAYRVPIGINTPQWLLEIGAILIGTETELVLKSRWVYPKRLLNLGFQFQYLNVQDAIKDLSRKKE</sequence>
<dbReference type="Gene3D" id="3.40.50.720">
    <property type="entry name" value="NAD(P)-binding Rossmann-like Domain"/>
    <property type="match status" value="1"/>
</dbReference>
<dbReference type="OrthoDB" id="9801773at2"/>